<evidence type="ECO:0000256" key="8">
    <source>
        <dbReference type="ARBA" id="ARBA00048318"/>
    </source>
</evidence>
<protein>
    <recommendedName>
        <fullName evidence="9">Heptaprenylglyceryl phosphate synthase</fullName>
        <shortName evidence="9">HepGP synthase</shortName>
        <ecNumber evidence="9">2.5.1.n9</ecNumber>
    </recommendedName>
    <alternativeName>
        <fullName evidence="9">Glycerol-1-phosphate heptaprenyltransferase</fullName>
    </alternativeName>
</protein>
<gene>
    <name evidence="9" type="primary">pcrB</name>
    <name evidence="10" type="ORF">OB236_12250</name>
</gene>
<dbReference type="Proteomes" id="UP001652445">
    <property type="component" value="Unassembled WGS sequence"/>
</dbReference>
<dbReference type="SUPFAM" id="SSF51395">
    <property type="entry name" value="FMN-linked oxidoreductases"/>
    <property type="match status" value="1"/>
</dbReference>
<comment type="subunit">
    <text evidence="9">Homodimer.</text>
</comment>
<dbReference type="NCBIfam" id="NF003197">
    <property type="entry name" value="PRK04169.1-1"/>
    <property type="match status" value="1"/>
</dbReference>
<keyword evidence="5 9" id="KW-0443">Lipid metabolism</keyword>
<dbReference type="PANTHER" id="PTHR40029:SF2">
    <property type="entry name" value="HEPTAPRENYLGLYCERYL PHOSPHATE SYNTHASE"/>
    <property type="match status" value="1"/>
</dbReference>
<evidence type="ECO:0000256" key="2">
    <source>
        <dbReference type="ARBA" id="ARBA00022679"/>
    </source>
</evidence>
<keyword evidence="6 9" id="KW-0594">Phospholipid biosynthesis</keyword>
<name>A0ABT2UE30_9BACL</name>
<comment type="caution">
    <text evidence="9">Lacks conserved residue(s) required for the propagation of feature annotation.</text>
</comment>
<dbReference type="Pfam" id="PF01884">
    <property type="entry name" value="PcrB"/>
    <property type="match status" value="1"/>
</dbReference>
<comment type="caution">
    <text evidence="10">The sequence shown here is derived from an EMBL/GenBank/DDBJ whole genome shotgun (WGS) entry which is preliminary data.</text>
</comment>
<dbReference type="Gene3D" id="3.20.20.390">
    <property type="entry name" value="FMN-linked oxidoreductases"/>
    <property type="match status" value="1"/>
</dbReference>
<evidence type="ECO:0000256" key="7">
    <source>
        <dbReference type="ARBA" id="ARBA00023264"/>
    </source>
</evidence>
<organism evidence="10 11">
    <name type="scientific">Paenibacillus baimaensis</name>
    <dbReference type="NCBI Taxonomy" id="2982185"/>
    <lineage>
        <taxon>Bacteria</taxon>
        <taxon>Bacillati</taxon>
        <taxon>Bacillota</taxon>
        <taxon>Bacilli</taxon>
        <taxon>Bacillales</taxon>
        <taxon>Paenibacillaceae</taxon>
        <taxon>Paenibacillus</taxon>
    </lineage>
</organism>
<dbReference type="RefSeq" id="WP_408638458.1">
    <property type="nucleotide sequence ID" value="NZ_JAOQIO010000036.1"/>
</dbReference>
<dbReference type="HAMAP" id="MF_00112">
    <property type="entry name" value="GGGP_HepGP_synthase"/>
    <property type="match status" value="1"/>
</dbReference>
<comment type="function">
    <text evidence="9">Prenyltransferase that catalyzes in vivo the transfer of the heptaprenyl moiety of heptaprenyl pyrophosphate (HepPP; 35 carbon atoms) to the C3 hydroxyl of sn-glycerol-1-phosphate (G1P), producing heptaprenylglyceryl phosphate (HepGP). This reaction is an ether-bond-formation step in the biosynthesis of archaea-type G1P-based membrane lipids found in Bacillales.</text>
</comment>
<evidence type="ECO:0000256" key="1">
    <source>
        <dbReference type="ARBA" id="ARBA00022516"/>
    </source>
</evidence>
<feature type="binding site" evidence="9">
    <location>
        <position position="37"/>
    </location>
    <ligand>
        <name>Mg(2+)</name>
        <dbReference type="ChEBI" id="CHEBI:18420"/>
    </ligand>
</feature>
<comment type="similarity">
    <text evidence="9">Belongs to the GGGP/HepGP synthase family. Group I subfamily.</text>
</comment>
<comment type="catalytic activity">
    <reaction evidence="8 9">
        <text>sn-glycerol 1-phosphate + all-trans-heptaprenyl diphosphate = 3-heptaprenyl-sn-glycero-1-phosphate + diphosphate</text>
        <dbReference type="Rhea" id="RHEA:33495"/>
        <dbReference type="ChEBI" id="CHEBI:33019"/>
        <dbReference type="ChEBI" id="CHEBI:57685"/>
        <dbReference type="ChEBI" id="CHEBI:58206"/>
        <dbReference type="ChEBI" id="CHEBI:64781"/>
        <dbReference type="EC" id="2.5.1.n9"/>
    </reaction>
</comment>
<dbReference type="PANTHER" id="PTHR40029">
    <property type="match status" value="1"/>
</dbReference>
<keyword evidence="4 9" id="KW-0460">Magnesium</keyword>
<dbReference type="EC" id="2.5.1.n9" evidence="9"/>
<dbReference type="EMBL" id="JAOQIO010000036">
    <property type="protein sequence ID" value="MCU6792890.1"/>
    <property type="molecule type" value="Genomic_DNA"/>
</dbReference>
<feature type="binding site" evidence="9">
    <location>
        <begin position="156"/>
        <end position="161"/>
    </location>
    <ligand>
        <name>sn-glycerol 1-phosphate</name>
        <dbReference type="ChEBI" id="CHEBI:57685"/>
    </ligand>
</feature>
<feature type="binding site" evidence="9">
    <location>
        <begin position="206"/>
        <end position="207"/>
    </location>
    <ligand>
        <name>sn-glycerol 1-phosphate</name>
        <dbReference type="ChEBI" id="CHEBI:57685"/>
    </ligand>
</feature>
<comment type="cofactor">
    <cofactor evidence="9">
        <name>Mg(2+)</name>
        <dbReference type="ChEBI" id="CHEBI:18420"/>
    </cofactor>
</comment>
<evidence type="ECO:0000313" key="10">
    <source>
        <dbReference type="EMBL" id="MCU6792890.1"/>
    </source>
</evidence>
<dbReference type="GO" id="GO:0016740">
    <property type="term" value="F:transferase activity"/>
    <property type="evidence" value="ECO:0007669"/>
    <property type="project" value="UniProtKB-KW"/>
</dbReference>
<keyword evidence="3 9" id="KW-0479">Metal-binding</keyword>
<reference evidence="10 11" key="1">
    <citation type="submission" date="2022-09" db="EMBL/GenBank/DDBJ databases">
        <authorList>
            <person name="Han X.L."/>
            <person name="Wang Q."/>
            <person name="Lu T."/>
        </authorList>
    </citation>
    <scope>NUCLEOTIDE SEQUENCE [LARGE SCALE GENOMIC DNA]</scope>
    <source>
        <strain evidence="10 11">WQ 127069</strain>
    </source>
</reference>
<dbReference type="NCBIfam" id="TIGR01768">
    <property type="entry name" value="GGGP-family"/>
    <property type="match status" value="1"/>
</dbReference>
<dbReference type="NCBIfam" id="NF003199">
    <property type="entry name" value="PRK04169.1-3"/>
    <property type="match status" value="1"/>
</dbReference>
<keyword evidence="11" id="KW-1185">Reference proteome</keyword>
<evidence type="ECO:0000256" key="4">
    <source>
        <dbReference type="ARBA" id="ARBA00022842"/>
    </source>
</evidence>
<proteinExistence type="inferred from homology"/>
<keyword evidence="7 9" id="KW-1208">Phospholipid metabolism</keyword>
<dbReference type="InterPro" id="IPR038597">
    <property type="entry name" value="GGGP/HepGP_synthase_sf"/>
</dbReference>
<dbReference type="CDD" id="cd02812">
    <property type="entry name" value="PcrB_like"/>
    <property type="match status" value="1"/>
</dbReference>
<evidence type="ECO:0000256" key="6">
    <source>
        <dbReference type="ARBA" id="ARBA00023209"/>
    </source>
</evidence>
<sequence>MKQWKHTFKLDPDRELSDEQLDRLCLSGTDGILVGGSSGVTFDNTVDLLARIRRYEVPCVLEISTQEAIVPGFDLFFIPIVLNTRDTNWIVGHHHQALREYGALLDWKQVVTEGYIMMNKESTAAQVTQADTDLDVKDVEAYARMADQLFRCPIVYMEYSGMFGDMRLVSKAREVIKHARLFYGGGIDGPDRAREAAKAADTIVVGNAVYDAFEQALATVQAVKDR</sequence>
<dbReference type="InterPro" id="IPR039074">
    <property type="entry name" value="GGGP/HepGP_synthase_I"/>
</dbReference>
<evidence type="ECO:0000313" key="11">
    <source>
        <dbReference type="Proteomes" id="UP001652445"/>
    </source>
</evidence>
<feature type="binding site" evidence="9">
    <location>
        <position position="11"/>
    </location>
    <ligand>
        <name>Mg(2+)</name>
        <dbReference type="ChEBI" id="CHEBI:18420"/>
    </ligand>
</feature>
<feature type="binding site" evidence="9">
    <location>
        <position position="186"/>
    </location>
    <ligand>
        <name>sn-glycerol 1-phosphate</name>
        <dbReference type="ChEBI" id="CHEBI:57685"/>
    </ligand>
</feature>
<accession>A0ABT2UE30</accession>
<evidence type="ECO:0000256" key="3">
    <source>
        <dbReference type="ARBA" id="ARBA00022723"/>
    </source>
</evidence>
<comment type="pathway">
    <text evidence="9">Membrane lipid metabolism; glycerophospholipid metabolism.</text>
</comment>
<dbReference type="InterPro" id="IPR008205">
    <property type="entry name" value="GGGP_HepGP_synthase"/>
</dbReference>
<evidence type="ECO:0000256" key="9">
    <source>
        <dbReference type="HAMAP-Rule" id="MF_00112"/>
    </source>
</evidence>
<feature type="binding site" evidence="9">
    <location>
        <position position="9"/>
    </location>
    <ligand>
        <name>sn-glycerol 1-phosphate</name>
        <dbReference type="ChEBI" id="CHEBI:57685"/>
    </ligand>
</feature>
<keyword evidence="1 9" id="KW-0444">Lipid biosynthesis</keyword>
<evidence type="ECO:0000256" key="5">
    <source>
        <dbReference type="ARBA" id="ARBA00023098"/>
    </source>
</evidence>
<keyword evidence="2 9" id="KW-0808">Transferase</keyword>